<dbReference type="SMART" id="SM00339">
    <property type="entry name" value="FH"/>
    <property type="match status" value="1"/>
</dbReference>
<comment type="caution">
    <text evidence="8">The sequence shown here is derived from an EMBL/GenBank/DDBJ whole genome shotgun (WGS) entry which is preliminary data.</text>
</comment>
<dbReference type="SUPFAM" id="SSF46785">
    <property type="entry name" value="Winged helix' DNA-binding domain"/>
    <property type="match status" value="1"/>
</dbReference>
<dbReference type="PANTHER" id="PTHR46078">
    <property type="entry name" value="FORKHEAD BOX PROTEIN J2 FAMILY MEMBER"/>
    <property type="match status" value="1"/>
</dbReference>
<evidence type="ECO:0000313" key="9">
    <source>
        <dbReference type="Proteomes" id="UP000294003"/>
    </source>
</evidence>
<feature type="compositionally biased region" description="Low complexity" evidence="6">
    <location>
        <begin position="498"/>
        <end position="514"/>
    </location>
</feature>
<feature type="region of interest" description="Disordered" evidence="6">
    <location>
        <begin position="489"/>
        <end position="520"/>
    </location>
</feature>
<gene>
    <name evidence="8" type="ORF">DL762_006488</name>
</gene>
<proteinExistence type="predicted"/>
<comment type="subcellular location">
    <subcellularLocation>
        <location evidence="5">Nucleus</location>
    </subcellularLocation>
</comment>
<evidence type="ECO:0000259" key="7">
    <source>
        <dbReference type="PROSITE" id="PS50039"/>
    </source>
</evidence>
<evidence type="ECO:0000256" key="5">
    <source>
        <dbReference type="PROSITE-ProRule" id="PRU00089"/>
    </source>
</evidence>
<dbReference type="Proteomes" id="UP000294003">
    <property type="component" value="Unassembled WGS sequence"/>
</dbReference>
<dbReference type="PANTHER" id="PTHR46078:SF2">
    <property type="entry name" value="FORK-HEAD DOMAIN-CONTAINING PROTEIN"/>
    <property type="match status" value="1"/>
</dbReference>
<evidence type="ECO:0000256" key="1">
    <source>
        <dbReference type="ARBA" id="ARBA00023015"/>
    </source>
</evidence>
<keyword evidence="2 5" id="KW-0238">DNA-binding</keyword>
<protein>
    <recommendedName>
        <fullName evidence="7">Fork-head domain-containing protein</fullName>
    </recommendedName>
</protein>
<dbReference type="EMBL" id="QJNS01000210">
    <property type="protein sequence ID" value="RYO82671.1"/>
    <property type="molecule type" value="Genomic_DNA"/>
</dbReference>
<keyword evidence="1" id="KW-0805">Transcription regulation</keyword>
<feature type="DNA-binding region" description="Fork-head" evidence="5">
    <location>
        <begin position="268"/>
        <end position="372"/>
    </location>
</feature>
<dbReference type="PROSITE" id="PS00658">
    <property type="entry name" value="FORK_HEAD_2"/>
    <property type="match status" value="1"/>
</dbReference>
<evidence type="ECO:0000256" key="3">
    <source>
        <dbReference type="ARBA" id="ARBA00023163"/>
    </source>
</evidence>
<feature type="region of interest" description="Disordered" evidence="6">
    <location>
        <begin position="25"/>
        <end position="65"/>
    </location>
</feature>
<dbReference type="Gene3D" id="1.10.10.10">
    <property type="entry name" value="Winged helix-like DNA-binding domain superfamily/Winged helix DNA-binding domain"/>
    <property type="match status" value="1"/>
</dbReference>
<evidence type="ECO:0000313" key="8">
    <source>
        <dbReference type="EMBL" id="RYO82671.1"/>
    </source>
</evidence>
<dbReference type="InterPro" id="IPR045912">
    <property type="entry name" value="FOXJ2/3-like"/>
</dbReference>
<keyword evidence="9" id="KW-1185">Reference proteome</keyword>
<feature type="compositionally biased region" description="Polar residues" evidence="6">
    <location>
        <begin position="25"/>
        <end position="36"/>
    </location>
</feature>
<dbReference type="InterPro" id="IPR001766">
    <property type="entry name" value="Fork_head_dom"/>
</dbReference>
<dbReference type="PROSITE" id="PS50039">
    <property type="entry name" value="FORK_HEAD_3"/>
    <property type="match status" value="1"/>
</dbReference>
<dbReference type="InterPro" id="IPR036388">
    <property type="entry name" value="WH-like_DNA-bd_sf"/>
</dbReference>
<feature type="region of interest" description="Disordered" evidence="6">
    <location>
        <begin position="363"/>
        <end position="407"/>
    </location>
</feature>
<feature type="compositionally biased region" description="Low complexity" evidence="6">
    <location>
        <begin position="52"/>
        <end position="64"/>
    </location>
</feature>
<organism evidence="8 9">
    <name type="scientific">Monosporascus cannonballus</name>
    <dbReference type="NCBI Taxonomy" id="155416"/>
    <lineage>
        <taxon>Eukaryota</taxon>
        <taxon>Fungi</taxon>
        <taxon>Dikarya</taxon>
        <taxon>Ascomycota</taxon>
        <taxon>Pezizomycotina</taxon>
        <taxon>Sordariomycetes</taxon>
        <taxon>Xylariomycetidae</taxon>
        <taxon>Xylariales</taxon>
        <taxon>Xylariales incertae sedis</taxon>
        <taxon>Monosporascus</taxon>
    </lineage>
</organism>
<keyword evidence="4 5" id="KW-0539">Nucleus</keyword>
<evidence type="ECO:0000256" key="4">
    <source>
        <dbReference type="ARBA" id="ARBA00023242"/>
    </source>
</evidence>
<feature type="domain" description="Fork-head" evidence="7">
    <location>
        <begin position="268"/>
        <end position="372"/>
    </location>
</feature>
<accession>A0ABY0H1X5</accession>
<evidence type="ECO:0000256" key="6">
    <source>
        <dbReference type="SAM" id="MobiDB-lite"/>
    </source>
</evidence>
<name>A0ABY0H1X5_9PEZI</name>
<reference evidence="8 9" key="1">
    <citation type="submission" date="2018-06" db="EMBL/GenBank/DDBJ databases">
        <title>Complete Genomes of Monosporascus.</title>
        <authorList>
            <person name="Robinson A.J."/>
            <person name="Natvig D.O."/>
        </authorList>
    </citation>
    <scope>NUCLEOTIDE SEQUENCE [LARGE SCALE GENOMIC DNA]</scope>
    <source>
        <strain evidence="8 9">CBS 609.92</strain>
    </source>
</reference>
<dbReference type="InterPro" id="IPR030456">
    <property type="entry name" value="TF_fork_head_CS_2"/>
</dbReference>
<sequence>MHTNYYDGAPASYSTPLMITDQRACTTQSTGGSTDVSGADSIYTPSPPLPPAETTLPPQQSSLPLPQPPLHEQALGAFAFGTALQTCQHPQIHSVASAQGMWPTPPATSCDDFDNYSYHGSPMSSTNYGIQPAPSCSTRSSLNSPRTWFSPDAPQLNLAAWKTTDRFSPFPLIGAQAQHENAFQQQMLTSSYEGAIYGGGNLDSKDGVVNQESPPMLTDVSEADGGFSPPDINSPQVTGGIGDNYQLIDDDDPAQFPGAASEGEDAAKADEPYAQLIYRAFMSTERHAMTLQNIYQWFRDNTDKAKGENKGWQNSIRHNLSMNAAFVKRDRKSTTGDTMNDAPETKKNTEWVLEDWAVTKGVQSTTRYRKGNNSRRGGSGHQRVHGNLSARASSGRKGGITASKTKAAATRKALVRGTQNPLFGVPNGQGDSLTDALYDSSFGYQYSPSAGGEPVTPPDVNAGGMLLSDPTNGATFSTAGHANPGYMYRSTLHHGQSHHGYSQHQQSPQQPQQQHHNHTGTMYTLDDVSGVYPGSLGPLSGSSGRGVATTVPNNFNTPFVGPDEMSEDRLAYLPWGGSGAGGAYPS</sequence>
<dbReference type="InterPro" id="IPR036390">
    <property type="entry name" value="WH_DNA-bd_sf"/>
</dbReference>
<evidence type="ECO:0000256" key="2">
    <source>
        <dbReference type="ARBA" id="ARBA00023125"/>
    </source>
</evidence>
<keyword evidence="3" id="KW-0804">Transcription</keyword>
<dbReference type="Pfam" id="PF00250">
    <property type="entry name" value="Forkhead"/>
    <property type="match status" value="1"/>
</dbReference>
<dbReference type="PRINTS" id="PR00053">
    <property type="entry name" value="FORKHEAD"/>
</dbReference>